<dbReference type="InterPro" id="IPR027417">
    <property type="entry name" value="P-loop_NTPase"/>
</dbReference>
<dbReference type="GO" id="GO:0016887">
    <property type="term" value="F:ATP hydrolysis activity"/>
    <property type="evidence" value="ECO:0007669"/>
    <property type="project" value="InterPro"/>
</dbReference>
<dbReference type="PROSITE" id="PS50893">
    <property type="entry name" value="ABC_TRANSPORTER_2"/>
    <property type="match status" value="1"/>
</dbReference>
<evidence type="ECO:0000313" key="8">
    <source>
        <dbReference type="Proteomes" id="UP000029448"/>
    </source>
</evidence>
<keyword evidence="8" id="KW-1185">Reference proteome</keyword>
<evidence type="ECO:0000259" key="6">
    <source>
        <dbReference type="PROSITE" id="PS50893"/>
    </source>
</evidence>
<keyword evidence="1" id="KW-0813">Transport</keyword>
<accession>A0A094YR94</accession>
<protein>
    <submittedName>
        <fullName evidence="7">Ferrichrome ABC transporter ATP-binding protein</fullName>
    </submittedName>
</protein>
<proteinExistence type="predicted"/>
<dbReference type="Proteomes" id="UP000029448">
    <property type="component" value="Unassembled WGS sequence"/>
</dbReference>
<evidence type="ECO:0000256" key="1">
    <source>
        <dbReference type="ARBA" id="ARBA00022448"/>
    </source>
</evidence>
<dbReference type="InterPro" id="IPR003439">
    <property type="entry name" value="ABC_transporter-like_ATP-bd"/>
</dbReference>
<reference evidence="7 8" key="1">
    <citation type="submission" date="2014-06" db="EMBL/GenBank/DDBJ databases">
        <title>Functional and comparative genomic analyses of the Drosophila gut microbiota identify candidate symbiosis factors.</title>
        <authorList>
            <person name="Newell P.D."/>
            <person name="Chaston J.M."/>
            <person name="Douglas A.E."/>
        </authorList>
    </citation>
    <scope>NUCLEOTIDE SEQUENCE [LARGE SCALE GENOMIC DNA]</scope>
    <source>
        <strain evidence="7 8">DmCS_006</strain>
    </source>
</reference>
<keyword evidence="3 7" id="KW-0067">ATP-binding</keyword>
<dbReference type="STRING" id="104102.AtDm6_1777"/>
<dbReference type="PANTHER" id="PTHR42794">
    <property type="entry name" value="HEMIN IMPORT ATP-BINDING PROTEIN HMUV"/>
    <property type="match status" value="1"/>
</dbReference>
<dbReference type="Gene3D" id="3.40.50.300">
    <property type="entry name" value="P-loop containing nucleotide triphosphate hydrolases"/>
    <property type="match status" value="1"/>
</dbReference>
<evidence type="ECO:0000256" key="3">
    <source>
        <dbReference type="ARBA" id="ARBA00022840"/>
    </source>
</evidence>
<dbReference type="PROSITE" id="PS00211">
    <property type="entry name" value="ABC_TRANSPORTER_1"/>
    <property type="match status" value="1"/>
</dbReference>
<dbReference type="Pfam" id="PF00005">
    <property type="entry name" value="ABC_tran"/>
    <property type="match status" value="1"/>
</dbReference>
<dbReference type="CDD" id="cd03214">
    <property type="entry name" value="ABC_Iron-Siderophores_B12_Hemin"/>
    <property type="match status" value="1"/>
</dbReference>
<dbReference type="EMBL" id="JOKM01000069">
    <property type="protein sequence ID" value="KGB23129.1"/>
    <property type="molecule type" value="Genomic_DNA"/>
</dbReference>
<dbReference type="InterPro" id="IPR003593">
    <property type="entry name" value="AAA+_ATPase"/>
</dbReference>
<dbReference type="PANTHER" id="PTHR42794:SF1">
    <property type="entry name" value="HEMIN IMPORT ATP-BINDING PROTEIN HMUV"/>
    <property type="match status" value="1"/>
</dbReference>
<evidence type="ECO:0000256" key="4">
    <source>
        <dbReference type="ARBA" id="ARBA00022967"/>
    </source>
</evidence>
<dbReference type="PATRIC" id="fig|104102.7.peg.1756"/>
<sequence length="262" mass="27985">MLTVTELSCRHGENTLLRSASATFPAGCVTGLIGPNGAGKSTLLRLMAGLSVPSSGTVLAEGRALSTLTPQKRARMLAYMPQDIPPFPPMPVREIASLGRLPYGEGATRAEYHPAVERALALTGLQALAGRTADQLSGGERARLMLARALSTETPVLLADEAVAALDPAHALAVMHLLRNLAAEGRCVVLVIHDLLLATRFCDQLVLMKDGETVTSLPPSDLRENILRSVYGVTTRRIEQGWVPWDLAKTPAGERFHQIVGT</sequence>
<dbReference type="GeneID" id="89478909"/>
<feature type="domain" description="ABC transporter" evidence="6">
    <location>
        <begin position="2"/>
        <end position="235"/>
    </location>
</feature>
<evidence type="ECO:0000256" key="5">
    <source>
        <dbReference type="ARBA" id="ARBA00037066"/>
    </source>
</evidence>
<gene>
    <name evidence="7" type="ORF">AtDm6_1777</name>
</gene>
<evidence type="ECO:0000256" key="2">
    <source>
        <dbReference type="ARBA" id="ARBA00022741"/>
    </source>
</evidence>
<dbReference type="SMART" id="SM00382">
    <property type="entry name" value="AAA"/>
    <property type="match status" value="1"/>
</dbReference>
<comment type="function">
    <text evidence="5">Part of the ABC transporter complex HmuTUV involved in hemin import. Responsible for energy coupling to the transport system.</text>
</comment>
<organism evidence="7 8">
    <name type="scientific">Acetobacter tropicalis</name>
    <dbReference type="NCBI Taxonomy" id="104102"/>
    <lineage>
        <taxon>Bacteria</taxon>
        <taxon>Pseudomonadati</taxon>
        <taxon>Pseudomonadota</taxon>
        <taxon>Alphaproteobacteria</taxon>
        <taxon>Acetobacterales</taxon>
        <taxon>Acetobacteraceae</taxon>
        <taxon>Acetobacter</taxon>
    </lineage>
</organism>
<keyword evidence="4" id="KW-1278">Translocase</keyword>
<evidence type="ECO:0000313" key="7">
    <source>
        <dbReference type="EMBL" id="KGB23129.1"/>
    </source>
</evidence>
<keyword evidence="2" id="KW-0547">Nucleotide-binding</keyword>
<comment type="caution">
    <text evidence="7">The sequence shown here is derived from an EMBL/GenBank/DDBJ whole genome shotgun (WGS) entry which is preliminary data.</text>
</comment>
<dbReference type="RefSeq" id="WP_052051336.1">
    <property type="nucleotide sequence ID" value="NZ_JACAOJ010000028.1"/>
</dbReference>
<dbReference type="InterPro" id="IPR017871">
    <property type="entry name" value="ABC_transporter-like_CS"/>
</dbReference>
<dbReference type="AlphaFoldDB" id="A0A094YR94"/>
<name>A0A094YR94_9PROT</name>
<dbReference type="GO" id="GO:0005524">
    <property type="term" value="F:ATP binding"/>
    <property type="evidence" value="ECO:0007669"/>
    <property type="project" value="UniProtKB-KW"/>
</dbReference>
<dbReference type="SUPFAM" id="SSF52540">
    <property type="entry name" value="P-loop containing nucleoside triphosphate hydrolases"/>
    <property type="match status" value="1"/>
</dbReference>